<evidence type="ECO:0000259" key="4">
    <source>
        <dbReference type="Pfam" id="PF07064"/>
    </source>
</evidence>
<dbReference type="GO" id="GO:0006886">
    <property type="term" value="P:intracellular protein transport"/>
    <property type="evidence" value="ECO:0007669"/>
    <property type="project" value="InterPro"/>
</dbReference>
<feature type="compositionally biased region" description="Low complexity" evidence="3">
    <location>
        <begin position="780"/>
        <end position="798"/>
    </location>
</feature>
<dbReference type="GO" id="GO:0000139">
    <property type="term" value="C:Golgi membrane"/>
    <property type="evidence" value="ECO:0007669"/>
    <property type="project" value="TreeGrafter"/>
</dbReference>
<dbReference type="Pfam" id="PF07064">
    <property type="entry name" value="RIC1"/>
    <property type="match status" value="1"/>
</dbReference>
<dbReference type="STRING" id="91626.A0A0C9M9E4"/>
<evidence type="ECO:0000256" key="1">
    <source>
        <dbReference type="ARBA" id="ARBA00004370"/>
    </source>
</evidence>
<protein>
    <submittedName>
        <fullName evidence="5">RIC1-domain-containing protein</fullName>
    </submittedName>
</protein>
<gene>
    <name evidence="5" type="ORF">MAM1_0049d03294</name>
</gene>
<dbReference type="Gene3D" id="2.130.10.10">
    <property type="entry name" value="YVTN repeat-like/Quinoprotein amine dehydrogenase"/>
    <property type="match status" value="1"/>
</dbReference>
<dbReference type="GO" id="GO:0042147">
    <property type="term" value="P:retrograde transport, endosome to Golgi"/>
    <property type="evidence" value="ECO:0007669"/>
    <property type="project" value="TreeGrafter"/>
</dbReference>
<feature type="region of interest" description="Disordered" evidence="3">
    <location>
        <begin position="777"/>
        <end position="831"/>
    </location>
</feature>
<dbReference type="Proteomes" id="UP000053815">
    <property type="component" value="Unassembled WGS sequence"/>
</dbReference>
<dbReference type="InterPro" id="IPR009771">
    <property type="entry name" value="RIC1_C"/>
</dbReference>
<accession>A0A0C9M9E4</accession>
<dbReference type="AlphaFoldDB" id="A0A0C9M9E4"/>
<evidence type="ECO:0000256" key="2">
    <source>
        <dbReference type="ARBA" id="ARBA00023136"/>
    </source>
</evidence>
<dbReference type="GO" id="GO:0005829">
    <property type="term" value="C:cytosol"/>
    <property type="evidence" value="ECO:0007669"/>
    <property type="project" value="TreeGrafter"/>
</dbReference>
<feature type="region of interest" description="Disordered" evidence="3">
    <location>
        <begin position="1072"/>
        <end position="1100"/>
    </location>
</feature>
<dbReference type="InterPro" id="IPR040096">
    <property type="entry name" value="Ric1"/>
</dbReference>
<feature type="domain" description="RIC1 C-terminal alpha solenoid region" evidence="4">
    <location>
        <begin position="899"/>
        <end position="1067"/>
    </location>
</feature>
<dbReference type="InterPro" id="IPR015943">
    <property type="entry name" value="WD40/YVTN_repeat-like_dom_sf"/>
</dbReference>
<evidence type="ECO:0000256" key="3">
    <source>
        <dbReference type="SAM" id="MobiDB-lite"/>
    </source>
</evidence>
<keyword evidence="2" id="KW-0472">Membrane</keyword>
<dbReference type="EMBL" id="DF836338">
    <property type="protein sequence ID" value="GAN03839.1"/>
    <property type="molecule type" value="Genomic_DNA"/>
</dbReference>
<organism evidence="5">
    <name type="scientific">Mucor ambiguus</name>
    <dbReference type="NCBI Taxonomy" id="91626"/>
    <lineage>
        <taxon>Eukaryota</taxon>
        <taxon>Fungi</taxon>
        <taxon>Fungi incertae sedis</taxon>
        <taxon>Mucoromycota</taxon>
        <taxon>Mucoromycotina</taxon>
        <taxon>Mucoromycetes</taxon>
        <taxon>Mucorales</taxon>
        <taxon>Mucorineae</taxon>
        <taxon>Mucoraceae</taxon>
        <taxon>Mucor</taxon>
    </lineage>
</organism>
<name>A0A0C9M9E4_9FUNG</name>
<dbReference type="PANTHER" id="PTHR22746:SF10">
    <property type="entry name" value="GUANINE NUCLEOTIDE EXCHANGE FACTOR SUBUNIT RIC1"/>
    <property type="match status" value="1"/>
</dbReference>
<dbReference type="GO" id="GO:0034066">
    <property type="term" value="C:Ric1-Rgp1 guanyl-nucleotide exchange factor complex"/>
    <property type="evidence" value="ECO:0007669"/>
    <property type="project" value="InterPro"/>
</dbReference>
<reference evidence="5" key="1">
    <citation type="submission" date="2014-09" db="EMBL/GenBank/DDBJ databases">
        <title>Draft genome sequence of an oleaginous Mucoromycotina fungus Mucor ambiguus NBRC6742.</title>
        <authorList>
            <person name="Takeda I."/>
            <person name="Yamane N."/>
            <person name="Morita T."/>
            <person name="Tamano K."/>
            <person name="Machida M."/>
            <person name="Baker S."/>
            <person name="Koike H."/>
        </authorList>
    </citation>
    <scope>NUCLEOTIDE SEQUENCE</scope>
    <source>
        <strain evidence="5">NBRC 6742</strain>
    </source>
</reference>
<comment type="subcellular location">
    <subcellularLocation>
        <location evidence="1">Membrane</location>
    </subcellularLocation>
</comment>
<dbReference type="PANTHER" id="PTHR22746">
    <property type="entry name" value="RAB6A-GEF COMPLEX PARTNER PROTEIN 1"/>
    <property type="match status" value="1"/>
</dbReference>
<evidence type="ECO:0000313" key="6">
    <source>
        <dbReference type="Proteomes" id="UP000053815"/>
    </source>
</evidence>
<dbReference type="SUPFAM" id="SSF82171">
    <property type="entry name" value="DPP6 N-terminal domain-like"/>
    <property type="match status" value="1"/>
</dbReference>
<evidence type="ECO:0000313" key="5">
    <source>
        <dbReference type="EMBL" id="GAN03839.1"/>
    </source>
</evidence>
<sequence length="1100" mass="122669">MYWLNGIASELSLDCTVPKEQQEQQQLSSKGPEQTVHTTTYSKSLDVVSIQPSSHASLYITCTRNGIYLWSVKPTTVLAFVERSDNHVEEFGENIEAIWKPDATAIVVHTKNNYMLLYAIISYDQRSFEFNFPNSTHAYVTGPGEGKGPKTMLIKFKLAIRVDAGIACGTSSDDTLIIATKLPAAIQSISWNPQQVKSTQTSVLDRLGIMENEKSEQVVGLVYDKTMNISVWLSNEGRAYFVQNNDTLSQERRSSNGSTTITAPSAPSFEKKIYWTGICFHNSEHSTETKGKQKLHDLDKATSVSINAKFSLIAIGTNRGVVYVYSANSYTATPVLSHKLELSSWASQNSSVHPEENAVESLAWTSDGYAISVGYKTHGLAVWSVYGGLLCASSEMDDVFSGDNAFRLKDTYVKGIQSLFWGPGNHQLYVLSKDKDTPKMFTIPFAKSALTSYLHSDNAKRGLLLADDRILLYNNGGDYQENNTTIDPAAVAWTHIQYPALYITDHWPIRYASISSDGKYIAIAGKRGFAHYNAISNRWKLFGNQHQEQSFLVRGGMVWHKNIIIVACESVQYKTYEIRMYSRDSNLDNTYILHTEALSNIPAYMTLCGNFLLVYTSENVLNIYNISVGALANGNTGKQGGLARLELVRRVSLKGIVARVVRVRSISLFHPICGDQLDSLESVISSNILLLVDGKLIILCPKTADDNDNSDLTDGSPTSPPLAFDIHTIHHKAEYYWIGKKSIDNLITSLWIADGKGLKTFSNLLLEPDFDFSTYNTNVSESEPSTPTTPGLLSSSSSARNVDIGRPFSLGYRIGPEDHSRSPSAEESLSDDMENQCEWRIASFEKLNDQAIYIPLDFYPLSILLDKGIIVGIEQNISYRDSLGFVLFKMSPKMHLFLHHVLRYLLQRDLEQEAVVFARAYEKFVYFGHALEILLHTVLEEEAGHDLGDDAILPLVIKFLDQFPHALDVIVSCARKTEVALWDHLFSVVGKPKDLFEICLADGRLRTATSYLIILQTMQPLVVGGKDTIRLLQKAMDENDYELCKELVRFLSSIDSTGRTLQEALSMIKSRMESEDPLSPNSNDAQIDKVAQSMRNLSSA</sequence>
<keyword evidence="6" id="KW-1185">Reference proteome</keyword>
<dbReference type="OrthoDB" id="67540at2759"/>
<dbReference type="Pfam" id="PF25440">
    <property type="entry name" value="Beta-prop_RIC1_2nd"/>
    <property type="match status" value="1"/>
</dbReference>
<proteinExistence type="predicted"/>